<dbReference type="EMBL" id="LAZR01006596">
    <property type="protein sequence ID" value="KKM90990.1"/>
    <property type="molecule type" value="Genomic_DNA"/>
</dbReference>
<dbReference type="AlphaFoldDB" id="A0A0F9NQ73"/>
<protein>
    <submittedName>
        <fullName evidence="1">Uncharacterized protein</fullName>
    </submittedName>
</protein>
<proteinExistence type="predicted"/>
<evidence type="ECO:0000313" key="1">
    <source>
        <dbReference type="EMBL" id="KKM90990.1"/>
    </source>
</evidence>
<sequence length="55" mass="6184">MTKVKKPPTGEPVIKCCDSLFLSLCVRKYNDGRAEWGYACNCGKIYKLKGRLGDE</sequence>
<gene>
    <name evidence="1" type="ORF">LCGC14_1232980</name>
</gene>
<accession>A0A0F9NQ73</accession>
<comment type="caution">
    <text evidence="1">The sequence shown here is derived from an EMBL/GenBank/DDBJ whole genome shotgun (WGS) entry which is preliminary data.</text>
</comment>
<organism evidence="1">
    <name type="scientific">marine sediment metagenome</name>
    <dbReference type="NCBI Taxonomy" id="412755"/>
    <lineage>
        <taxon>unclassified sequences</taxon>
        <taxon>metagenomes</taxon>
        <taxon>ecological metagenomes</taxon>
    </lineage>
</organism>
<name>A0A0F9NQ73_9ZZZZ</name>
<reference evidence="1" key="1">
    <citation type="journal article" date="2015" name="Nature">
        <title>Complex archaea that bridge the gap between prokaryotes and eukaryotes.</title>
        <authorList>
            <person name="Spang A."/>
            <person name="Saw J.H."/>
            <person name="Jorgensen S.L."/>
            <person name="Zaremba-Niedzwiedzka K."/>
            <person name="Martijn J."/>
            <person name="Lind A.E."/>
            <person name="van Eijk R."/>
            <person name="Schleper C."/>
            <person name="Guy L."/>
            <person name="Ettema T.J."/>
        </authorList>
    </citation>
    <scope>NUCLEOTIDE SEQUENCE</scope>
</reference>